<dbReference type="Pfam" id="PF01656">
    <property type="entry name" value="CbiA"/>
    <property type="match status" value="1"/>
</dbReference>
<dbReference type="InterPro" id="IPR002586">
    <property type="entry name" value="CobQ/CobB/MinD/ParA_Nub-bd_dom"/>
</dbReference>
<keyword evidence="4" id="KW-1185">Reference proteome</keyword>
<dbReference type="GO" id="GO:0051782">
    <property type="term" value="P:negative regulation of cell division"/>
    <property type="evidence" value="ECO:0007669"/>
    <property type="project" value="TreeGrafter"/>
</dbReference>
<evidence type="ECO:0000259" key="2">
    <source>
        <dbReference type="Pfam" id="PF01656"/>
    </source>
</evidence>
<dbReference type="GO" id="GO:0009898">
    <property type="term" value="C:cytoplasmic side of plasma membrane"/>
    <property type="evidence" value="ECO:0007669"/>
    <property type="project" value="TreeGrafter"/>
</dbReference>
<sequence length="575" mass="56956">MYSGSHRICPPDGHIPGQIYNPDAGVSDKTMGRVYAVVSAKGGVGKTTTAANLAATLAAAGSSVAVVDGDLGMANLTATLGVSVGEVTLHDVLAGDAQSASDDAGDSDGAEIEEAIREGPHGLAVVPGSPDLDAFSRADPEGLEAVLDTLADQYKYVVLDTGAGLSNDTVLPLTYVDEVLLVSTPNRDALGDTDKTRQVAEQLDVDIAGAVLTRASLGDADAVAVADRLDATVLGTIPDAAAIREASDAGEAVTTFAPGSEAAAAFRSLATALTGETIDDGATAPGSVSADATDDPAETDAEAGEATGEGPDSVATESETPESDAIDSDAAGSNGAESDTTEPDAAESDTAGSDTTEPDAAESDTAGSDTTEPDAAETGATESDGVEPDEVESGAASAGAQEAPTDGDDTQTAGTDAPAVDTGEEDIVVAGSHESDLDPETVEAMEEAGAADSPDEAEPSNGDDVARAVSEPLVEPAEPEEIESGSEAAAADSPDSGVYTTSLADEDGSEEASADASDEAVEGTAAPDATSDAASDAVDADEQQGPEGDTSPSVDDNDEESDDEGASGLFSRFFG</sequence>
<dbReference type="GO" id="GO:0005829">
    <property type="term" value="C:cytosol"/>
    <property type="evidence" value="ECO:0007669"/>
    <property type="project" value="TreeGrafter"/>
</dbReference>
<dbReference type="Proteomes" id="UP000199170">
    <property type="component" value="Unassembled WGS sequence"/>
</dbReference>
<feature type="domain" description="CobQ/CobB/MinD/ParA nucleotide binding" evidence="2">
    <location>
        <begin position="36"/>
        <end position="251"/>
    </location>
</feature>
<dbReference type="GO" id="GO:0005524">
    <property type="term" value="F:ATP binding"/>
    <property type="evidence" value="ECO:0007669"/>
    <property type="project" value="TreeGrafter"/>
</dbReference>
<feature type="compositionally biased region" description="Acidic residues" evidence="1">
    <location>
        <begin position="504"/>
        <end position="521"/>
    </location>
</feature>
<feature type="compositionally biased region" description="Acidic residues" evidence="1">
    <location>
        <begin position="555"/>
        <end position="565"/>
    </location>
</feature>
<proteinExistence type="predicted"/>
<dbReference type="PANTHER" id="PTHR43384">
    <property type="entry name" value="SEPTUM SITE-DETERMINING PROTEIN MIND HOMOLOG, CHLOROPLASTIC-RELATED"/>
    <property type="match status" value="1"/>
</dbReference>
<feature type="compositionally biased region" description="Acidic residues" evidence="1">
    <location>
        <begin position="437"/>
        <end position="446"/>
    </location>
</feature>
<organism evidence="3 4">
    <name type="scientific">Halobellus clavatus</name>
    <dbReference type="NCBI Taxonomy" id="660517"/>
    <lineage>
        <taxon>Archaea</taxon>
        <taxon>Methanobacteriati</taxon>
        <taxon>Methanobacteriota</taxon>
        <taxon>Stenosarchaea group</taxon>
        <taxon>Halobacteria</taxon>
        <taxon>Halobacteriales</taxon>
        <taxon>Haloferacaceae</taxon>
        <taxon>Halobellus</taxon>
    </lineage>
</organism>
<dbReference type="GO" id="GO:0016887">
    <property type="term" value="F:ATP hydrolysis activity"/>
    <property type="evidence" value="ECO:0007669"/>
    <property type="project" value="TreeGrafter"/>
</dbReference>
<evidence type="ECO:0000313" key="4">
    <source>
        <dbReference type="Proteomes" id="UP000199170"/>
    </source>
</evidence>
<dbReference type="STRING" id="660517.SAMN04487946_11346"/>
<dbReference type="PANTHER" id="PTHR43384:SF10">
    <property type="entry name" value="ATPASE INVOLVED IN CHROMOSOME PARTITIONING, PARA_MIND FAMILY"/>
    <property type="match status" value="1"/>
</dbReference>
<protein>
    <submittedName>
        <fullName evidence="3">Septum site-determining protein MinD</fullName>
    </submittedName>
</protein>
<evidence type="ECO:0000313" key="3">
    <source>
        <dbReference type="EMBL" id="SDY38297.1"/>
    </source>
</evidence>
<dbReference type="InterPro" id="IPR027417">
    <property type="entry name" value="P-loop_NTPase"/>
</dbReference>
<evidence type="ECO:0000256" key="1">
    <source>
        <dbReference type="SAM" id="MobiDB-lite"/>
    </source>
</evidence>
<name>A0A1H3JEL9_9EURY</name>
<dbReference type="Gene3D" id="3.40.50.300">
    <property type="entry name" value="P-loop containing nucleotide triphosphate hydrolases"/>
    <property type="match status" value="1"/>
</dbReference>
<accession>A0A1H3JEL9</accession>
<feature type="compositionally biased region" description="Low complexity" evidence="1">
    <location>
        <begin position="393"/>
        <end position="419"/>
    </location>
</feature>
<reference evidence="4" key="1">
    <citation type="submission" date="2016-10" db="EMBL/GenBank/DDBJ databases">
        <authorList>
            <person name="Varghese N."/>
            <person name="Submissions S."/>
        </authorList>
    </citation>
    <scope>NUCLEOTIDE SEQUENCE [LARGE SCALE GENOMIC DNA]</scope>
    <source>
        <strain evidence="4">CGMCC 1.10118</strain>
    </source>
</reference>
<gene>
    <name evidence="3" type="ORF">SAMN04487946_11346</name>
</gene>
<dbReference type="SUPFAM" id="SSF52540">
    <property type="entry name" value="P-loop containing nucleoside triphosphate hydrolases"/>
    <property type="match status" value="1"/>
</dbReference>
<feature type="compositionally biased region" description="Low complexity" evidence="1">
    <location>
        <begin position="524"/>
        <end position="537"/>
    </location>
</feature>
<feature type="compositionally biased region" description="Low complexity" evidence="1">
    <location>
        <begin position="485"/>
        <end position="497"/>
    </location>
</feature>
<dbReference type="InterPro" id="IPR050625">
    <property type="entry name" value="ParA/MinD_ATPase"/>
</dbReference>
<dbReference type="EMBL" id="FNPB01000013">
    <property type="protein sequence ID" value="SDY38297.1"/>
    <property type="molecule type" value="Genomic_DNA"/>
</dbReference>
<feature type="region of interest" description="Disordered" evidence="1">
    <location>
        <begin position="277"/>
        <end position="575"/>
    </location>
</feature>
<dbReference type="AlphaFoldDB" id="A0A1H3JEL9"/>
<feature type="compositionally biased region" description="Acidic residues" evidence="1">
    <location>
        <begin position="292"/>
        <end position="303"/>
    </location>
</feature>